<dbReference type="Proteomes" id="UP000512222">
    <property type="component" value="Chromosome"/>
</dbReference>
<organism evidence="1 2">
    <name type="scientific">Citrobacter freundii</name>
    <dbReference type="NCBI Taxonomy" id="546"/>
    <lineage>
        <taxon>Bacteria</taxon>
        <taxon>Pseudomonadati</taxon>
        <taxon>Pseudomonadota</taxon>
        <taxon>Gammaproteobacteria</taxon>
        <taxon>Enterobacterales</taxon>
        <taxon>Enterobacteriaceae</taxon>
        <taxon>Citrobacter</taxon>
        <taxon>Citrobacter freundii complex</taxon>
    </lineage>
</organism>
<evidence type="ECO:0000313" key="1">
    <source>
        <dbReference type="EMBL" id="QLV30670.1"/>
    </source>
</evidence>
<reference evidence="2" key="1">
    <citation type="submission" date="2020-06" db="EMBL/GenBank/DDBJ databases">
        <title>REHAB project genomes.</title>
        <authorList>
            <person name="Shaw L.P."/>
        </authorList>
    </citation>
    <scope>NUCLEOTIDE SEQUENCE [LARGE SCALE GENOMIC DNA]</scope>
    <source>
        <strain evidence="2">RHBSTW-00370</strain>
    </source>
</reference>
<keyword evidence="1" id="KW-0238">DNA-binding</keyword>
<proteinExistence type="predicted"/>
<name>A0AAP9TVR2_CITFR</name>
<evidence type="ECO:0000313" key="2">
    <source>
        <dbReference type="Proteomes" id="UP000512222"/>
    </source>
</evidence>
<dbReference type="GO" id="GO:0003677">
    <property type="term" value="F:DNA binding"/>
    <property type="evidence" value="ECO:0007669"/>
    <property type="project" value="UniProtKB-KW"/>
</dbReference>
<sequence>MRVSRALNSPQLVRPKTAEKVMQAVADYLLKKGYRRHGLLWTADRRAIGQRVASIVSNKFHVKTILLMSDFTWLKRVRISYLHPKTIRNLSCRTLISNVFLAI</sequence>
<accession>A0AAP9TVR2</accession>
<dbReference type="AlphaFoldDB" id="A0AAP9TVR2"/>
<dbReference type="EMBL" id="CP056573">
    <property type="protein sequence ID" value="QLV30670.1"/>
    <property type="molecule type" value="Genomic_DNA"/>
</dbReference>
<gene>
    <name evidence="1" type="ORF">HV178_12050</name>
</gene>
<protein>
    <submittedName>
        <fullName evidence="1">LacI family DNA-binding transcriptional regulator</fullName>
    </submittedName>
</protein>